<feature type="transmembrane region" description="Helical" evidence="9">
    <location>
        <begin position="255"/>
        <end position="274"/>
    </location>
</feature>
<feature type="transmembrane region" description="Helical" evidence="9">
    <location>
        <begin position="212"/>
        <end position="235"/>
    </location>
</feature>
<accession>A0A423SIA4</accession>
<dbReference type="AlphaFoldDB" id="A0A423SIA4"/>
<dbReference type="PROSITE" id="PS50850">
    <property type="entry name" value="MFS"/>
    <property type="match status" value="1"/>
</dbReference>
<evidence type="ECO:0000256" key="1">
    <source>
        <dbReference type="ARBA" id="ARBA00004141"/>
    </source>
</evidence>
<feature type="compositionally biased region" description="Polar residues" evidence="8">
    <location>
        <begin position="444"/>
        <end position="457"/>
    </location>
</feature>
<evidence type="ECO:0000313" key="11">
    <source>
        <dbReference type="EMBL" id="ROT63905.1"/>
    </source>
</evidence>
<evidence type="ECO:0000256" key="5">
    <source>
        <dbReference type="ARBA" id="ARBA00022775"/>
    </source>
</evidence>
<evidence type="ECO:0000313" key="12">
    <source>
        <dbReference type="Proteomes" id="UP000283509"/>
    </source>
</evidence>
<comment type="caution">
    <text evidence="11">The sequence shown here is derived from an EMBL/GenBank/DDBJ whole genome shotgun (WGS) entry which is preliminary data.</text>
</comment>
<feature type="transmembrane region" description="Helical" evidence="9">
    <location>
        <begin position="310"/>
        <end position="331"/>
    </location>
</feature>
<feature type="transmembrane region" description="Helical" evidence="9">
    <location>
        <begin position="44"/>
        <end position="64"/>
    </location>
</feature>
<feature type="transmembrane region" description="Helical" evidence="9">
    <location>
        <begin position="170"/>
        <end position="191"/>
    </location>
</feature>
<dbReference type="STRING" id="6689.A0A423SIA4"/>
<keyword evidence="5" id="KW-0532">Neurotransmitter transport</keyword>
<evidence type="ECO:0000256" key="6">
    <source>
        <dbReference type="ARBA" id="ARBA00022989"/>
    </source>
</evidence>
<dbReference type="SUPFAM" id="SSF103473">
    <property type="entry name" value="MFS general substrate transporter"/>
    <property type="match status" value="1"/>
</dbReference>
<evidence type="ECO:0000256" key="9">
    <source>
        <dbReference type="SAM" id="Phobius"/>
    </source>
</evidence>
<feature type="transmembrane region" description="Helical" evidence="9">
    <location>
        <begin position="142"/>
        <end position="164"/>
    </location>
</feature>
<dbReference type="GO" id="GO:0022857">
    <property type="term" value="F:transmembrane transporter activity"/>
    <property type="evidence" value="ECO:0007669"/>
    <property type="project" value="InterPro"/>
</dbReference>
<dbReference type="InterPro" id="IPR020846">
    <property type="entry name" value="MFS_dom"/>
</dbReference>
<feature type="transmembrane region" description="Helical" evidence="9">
    <location>
        <begin position="12"/>
        <end position="32"/>
    </location>
</feature>
<keyword evidence="12" id="KW-1185">Reference proteome</keyword>
<evidence type="ECO:0000259" key="10">
    <source>
        <dbReference type="PROSITE" id="PS50850"/>
    </source>
</evidence>
<evidence type="ECO:0000256" key="2">
    <source>
        <dbReference type="ARBA" id="ARBA00006829"/>
    </source>
</evidence>
<keyword evidence="3" id="KW-0813">Transport</keyword>
<keyword evidence="7 9" id="KW-0472">Membrane</keyword>
<dbReference type="InterPro" id="IPR001958">
    <property type="entry name" value="Tet-R_TetA/multi-R_MdtG-like"/>
</dbReference>
<feature type="region of interest" description="Disordered" evidence="8">
    <location>
        <begin position="428"/>
        <end position="457"/>
    </location>
</feature>
<feature type="transmembrane region" description="Helical" evidence="9">
    <location>
        <begin position="76"/>
        <end position="95"/>
    </location>
</feature>
<dbReference type="OrthoDB" id="446368at2759"/>
<reference evidence="11 12" key="2">
    <citation type="submission" date="2019-01" db="EMBL/GenBank/DDBJ databases">
        <title>The decoding of complex shrimp genome reveals the adaptation for benthos swimmer, frequently molting mechanism and breeding impact on genome.</title>
        <authorList>
            <person name="Sun Y."/>
            <person name="Gao Y."/>
            <person name="Yu Y."/>
        </authorList>
    </citation>
    <scope>NUCLEOTIDE SEQUENCE [LARGE SCALE GENOMIC DNA]</scope>
    <source>
        <tissue evidence="11">Muscle</tissue>
    </source>
</reference>
<feature type="transmembrane region" description="Helical" evidence="9">
    <location>
        <begin position="107"/>
        <end position="130"/>
    </location>
</feature>
<dbReference type="EMBL" id="QCYY01003359">
    <property type="protein sequence ID" value="ROT63905.1"/>
    <property type="molecule type" value="Genomic_DNA"/>
</dbReference>
<dbReference type="PRINTS" id="PR01035">
    <property type="entry name" value="TCRTETA"/>
</dbReference>
<evidence type="ECO:0000256" key="3">
    <source>
        <dbReference type="ARBA" id="ARBA00022448"/>
    </source>
</evidence>
<dbReference type="Gene3D" id="1.20.1250.20">
    <property type="entry name" value="MFS general substrate transporter like domains"/>
    <property type="match status" value="2"/>
</dbReference>
<reference evidence="11 12" key="1">
    <citation type="submission" date="2018-04" db="EMBL/GenBank/DDBJ databases">
        <authorList>
            <person name="Zhang X."/>
            <person name="Yuan J."/>
            <person name="Li F."/>
            <person name="Xiang J."/>
        </authorList>
    </citation>
    <scope>NUCLEOTIDE SEQUENCE [LARGE SCALE GENOMIC DNA]</scope>
    <source>
        <tissue evidence="11">Muscle</tissue>
    </source>
</reference>
<dbReference type="InterPro" id="IPR050930">
    <property type="entry name" value="MFS_Vesicular_Transporter"/>
</dbReference>
<name>A0A423SIA4_PENVA</name>
<feature type="transmembrane region" description="Helical" evidence="9">
    <location>
        <begin position="352"/>
        <end position="373"/>
    </location>
</feature>
<feature type="transmembrane region" description="Helical" evidence="9">
    <location>
        <begin position="385"/>
        <end position="406"/>
    </location>
</feature>
<evidence type="ECO:0000256" key="8">
    <source>
        <dbReference type="SAM" id="MobiDB-lite"/>
    </source>
</evidence>
<dbReference type="PANTHER" id="PTHR23506:SF26">
    <property type="entry name" value="MFS-TYPE TRANSPORTER SLC18B1"/>
    <property type="match status" value="1"/>
</dbReference>
<sequence length="457" mass="47939">MSGYSRRQWVTLVTFSVAQFFNAVCVSLQAPFYPAEAERKGATATQYGLVFGIFELTVFLVSPIYGKFLNRWGAKLINNAGILTVSIMCILFGLLDRVEDTSTFIGLSFAIRIVEACGNAAFVTSAFSIIAKEFPKNVGSAFATMETFFGLGLIAGPTVGGALYEVGGYYLPFVVCGCVLLCAAVVTCCLLPKEDSEGSGDSGSSGGQLLAALRLPSIMLAAFAIMAASFSIGFLQATLEPHLRPLKLSPLQMGLMFVLNGATYALSAPCWGWLCDKKLSPRGVTAFGAVVVVVAFTFVGPMPFLPLDTSLPLCIASLVVHGIGFGAELVATFSGAHRDAIAHGFPDDLSTYGLVSGIWTSTFALGCFAGPSIGGVLLDNIGFKWATVVVAVLHALVALVTALFVCTGIGRTPAPPLGVNGSLSKAEEEKRRLLGSQEGDVDSTYGSAGSSQEYQPI</sequence>
<evidence type="ECO:0000256" key="4">
    <source>
        <dbReference type="ARBA" id="ARBA00022692"/>
    </source>
</evidence>
<gene>
    <name evidence="11" type="ORF">C7M84_018194</name>
</gene>
<dbReference type="InterPro" id="IPR036259">
    <property type="entry name" value="MFS_trans_sf"/>
</dbReference>
<dbReference type="Proteomes" id="UP000283509">
    <property type="component" value="Unassembled WGS sequence"/>
</dbReference>
<dbReference type="GO" id="GO:0016020">
    <property type="term" value="C:membrane"/>
    <property type="evidence" value="ECO:0007669"/>
    <property type="project" value="UniProtKB-SubCell"/>
</dbReference>
<protein>
    <submittedName>
        <fullName evidence="11">Putative Chromaffin granule amine transporter</fullName>
    </submittedName>
</protein>
<dbReference type="PANTHER" id="PTHR23506">
    <property type="entry name" value="GH10249P"/>
    <property type="match status" value="1"/>
</dbReference>
<feature type="transmembrane region" description="Helical" evidence="9">
    <location>
        <begin position="286"/>
        <end position="304"/>
    </location>
</feature>
<evidence type="ECO:0000256" key="7">
    <source>
        <dbReference type="ARBA" id="ARBA00023136"/>
    </source>
</evidence>
<keyword evidence="6 9" id="KW-1133">Transmembrane helix</keyword>
<organism evidence="11 12">
    <name type="scientific">Penaeus vannamei</name>
    <name type="common">Whiteleg shrimp</name>
    <name type="synonym">Litopenaeus vannamei</name>
    <dbReference type="NCBI Taxonomy" id="6689"/>
    <lineage>
        <taxon>Eukaryota</taxon>
        <taxon>Metazoa</taxon>
        <taxon>Ecdysozoa</taxon>
        <taxon>Arthropoda</taxon>
        <taxon>Crustacea</taxon>
        <taxon>Multicrustacea</taxon>
        <taxon>Malacostraca</taxon>
        <taxon>Eumalacostraca</taxon>
        <taxon>Eucarida</taxon>
        <taxon>Decapoda</taxon>
        <taxon>Dendrobranchiata</taxon>
        <taxon>Penaeoidea</taxon>
        <taxon>Penaeidae</taxon>
        <taxon>Penaeus</taxon>
    </lineage>
</organism>
<feature type="domain" description="Major facilitator superfamily (MFS) profile" evidence="10">
    <location>
        <begin position="11"/>
        <end position="413"/>
    </location>
</feature>
<proteinExistence type="inferred from homology"/>
<keyword evidence="4 9" id="KW-0812">Transmembrane</keyword>
<dbReference type="Pfam" id="PF07690">
    <property type="entry name" value="MFS_1"/>
    <property type="match status" value="1"/>
</dbReference>
<comment type="subcellular location">
    <subcellularLocation>
        <location evidence="1">Membrane</location>
        <topology evidence="1">Multi-pass membrane protein</topology>
    </subcellularLocation>
</comment>
<dbReference type="InterPro" id="IPR011701">
    <property type="entry name" value="MFS"/>
</dbReference>
<comment type="similarity">
    <text evidence="2">Belongs to the major facilitator superfamily. Vesicular transporter family.</text>
</comment>